<dbReference type="PANTHER" id="PTHR12221">
    <property type="entry name" value="PESCADILLO - RELATED"/>
    <property type="match status" value="1"/>
</dbReference>
<evidence type="ECO:0000256" key="5">
    <source>
        <dbReference type="SAM" id="MobiDB-lite"/>
    </source>
</evidence>
<accession>A0ABR2JZE4</accession>
<reference evidence="7 8" key="1">
    <citation type="submission" date="2024-04" db="EMBL/GenBank/DDBJ databases">
        <title>Tritrichomonas musculus Genome.</title>
        <authorList>
            <person name="Alves-Ferreira E."/>
            <person name="Grigg M."/>
            <person name="Lorenzi H."/>
            <person name="Galac M."/>
        </authorList>
    </citation>
    <scope>NUCLEOTIDE SEQUENCE [LARGE SCALE GENOMIC DNA]</scope>
    <source>
        <strain evidence="7 8">EAF2021</strain>
    </source>
</reference>
<proteinExistence type="inferred from homology"/>
<evidence type="ECO:0000313" key="8">
    <source>
        <dbReference type="Proteomes" id="UP001470230"/>
    </source>
</evidence>
<comment type="function">
    <text evidence="4">Required for maturation of ribosomal RNAs and formation of the large ribosomal subunit.</text>
</comment>
<dbReference type="Proteomes" id="UP001470230">
    <property type="component" value="Unassembled WGS sequence"/>
</dbReference>
<feature type="compositionally biased region" description="Acidic residues" evidence="5">
    <location>
        <begin position="520"/>
        <end position="545"/>
    </location>
</feature>
<evidence type="ECO:0000313" key="7">
    <source>
        <dbReference type="EMBL" id="KAK8884227.1"/>
    </source>
</evidence>
<dbReference type="HAMAP" id="MF_03028">
    <property type="entry name" value="Pescadillo"/>
    <property type="match status" value="1"/>
</dbReference>
<protein>
    <recommendedName>
        <fullName evidence="4">Pescadillo homolog</fullName>
    </recommendedName>
</protein>
<organism evidence="7 8">
    <name type="scientific">Tritrichomonas musculus</name>
    <dbReference type="NCBI Taxonomy" id="1915356"/>
    <lineage>
        <taxon>Eukaryota</taxon>
        <taxon>Metamonada</taxon>
        <taxon>Parabasalia</taxon>
        <taxon>Tritrichomonadida</taxon>
        <taxon>Tritrichomonadidae</taxon>
        <taxon>Tritrichomonas</taxon>
    </lineage>
</organism>
<dbReference type="InterPro" id="IPR036420">
    <property type="entry name" value="BRCT_dom_sf"/>
</dbReference>
<keyword evidence="1 4" id="KW-0690">Ribosome biogenesis</keyword>
<comment type="similarity">
    <text evidence="4">Belongs to the pescadillo family.</text>
</comment>
<feature type="region of interest" description="Disordered" evidence="5">
    <location>
        <begin position="451"/>
        <end position="545"/>
    </location>
</feature>
<dbReference type="SUPFAM" id="SSF52113">
    <property type="entry name" value="BRCT domain"/>
    <property type="match status" value="1"/>
</dbReference>
<dbReference type="InterPro" id="IPR001357">
    <property type="entry name" value="BRCT_dom"/>
</dbReference>
<evidence type="ECO:0000256" key="4">
    <source>
        <dbReference type="HAMAP-Rule" id="MF_03028"/>
    </source>
</evidence>
<sequence>MGKKTQRGTKGKAANLVRYTDVSKIVQLPEEKDFRRLCILRGVYPKENPKERDSPHPSFHKKDLSMVNNDPMAWFIRDHAAWVKKRNNKFNRQEPLPKNEPKPPYDKLIRSRYPEFADAIQELDDALTTVALFAQMKGSEIIPSDKINRCRELLTEFHYYVSHTHALKCAFISIRGFHFEAEIEGQSVLWLVPFEYPIPVDSHVDYEVLLNFLELYENLLKFVNFRLFTELGMKYPPEFDREKWNAGLYFDAIKDTPAEAKQEMMAAPAPQNDETNDKLKQALASVSMATNENQASVEDSNEIPVENRGLFSNFYFTLCRGTPRNAISFIIRSLGGGIIWDEDSKDKRITHTVIDRDEIENRVLDRKYIQSQWVVDCLNKRKLLDVTLYAPGVKLPPHLSPWESVIETNDEIGENDEREIIAGGEDSDEEIDEEIKRAAMEADYAEGINAELAGENDEENEDKGKKQSISEKKAELKKKKKEEKERLAAGTLTMSKMKLYKELKEKEEKKKKKNQNQNNDDIDNDGGLNEDDLLEEEEEEEEKNE</sequence>
<keyword evidence="2 4" id="KW-0698">rRNA processing</keyword>
<evidence type="ECO:0000256" key="3">
    <source>
        <dbReference type="ARBA" id="ARBA00023242"/>
    </source>
</evidence>
<dbReference type="PROSITE" id="PS50172">
    <property type="entry name" value="BRCT"/>
    <property type="match status" value="1"/>
</dbReference>
<evidence type="ECO:0000256" key="1">
    <source>
        <dbReference type="ARBA" id="ARBA00022517"/>
    </source>
</evidence>
<dbReference type="Gene3D" id="3.40.50.10190">
    <property type="entry name" value="BRCT domain"/>
    <property type="match status" value="1"/>
</dbReference>
<dbReference type="SMART" id="SM00292">
    <property type="entry name" value="BRCT"/>
    <property type="match status" value="1"/>
</dbReference>
<keyword evidence="8" id="KW-1185">Reference proteome</keyword>
<dbReference type="InterPro" id="IPR010613">
    <property type="entry name" value="PES"/>
</dbReference>
<feature type="compositionally biased region" description="Basic and acidic residues" evidence="5">
    <location>
        <begin position="499"/>
        <end position="508"/>
    </location>
</feature>
<dbReference type="Pfam" id="PF06732">
    <property type="entry name" value="Pescadillo_N"/>
    <property type="match status" value="1"/>
</dbReference>
<dbReference type="EMBL" id="JAPFFF010000008">
    <property type="protein sequence ID" value="KAK8884227.1"/>
    <property type="molecule type" value="Genomic_DNA"/>
</dbReference>
<feature type="domain" description="BRCT" evidence="6">
    <location>
        <begin position="306"/>
        <end position="391"/>
    </location>
</feature>
<gene>
    <name evidence="7" type="ORF">M9Y10_043333</name>
</gene>
<dbReference type="CDD" id="cd17709">
    <property type="entry name" value="BRCT_pescadillo_like"/>
    <property type="match status" value="1"/>
</dbReference>
<evidence type="ECO:0000259" key="6">
    <source>
        <dbReference type="PROSITE" id="PS50172"/>
    </source>
</evidence>
<name>A0ABR2JZE4_9EUKA</name>
<feature type="compositionally biased region" description="Basic and acidic residues" evidence="5">
    <location>
        <begin position="462"/>
        <end position="474"/>
    </location>
</feature>
<comment type="caution">
    <text evidence="7">The sequence shown here is derived from an EMBL/GenBank/DDBJ whole genome shotgun (WGS) entry which is preliminary data.</text>
</comment>
<comment type="subcellular location">
    <subcellularLocation>
        <location evidence="4">Nucleus</location>
        <location evidence="4">Nucleolus</location>
    </subcellularLocation>
    <subcellularLocation>
        <location evidence="4">Nucleus</location>
        <location evidence="4">Nucleoplasm</location>
    </subcellularLocation>
</comment>
<keyword evidence="3 4" id="KW-0539">Nucleus</keyword>
<evidence type="ECO:0000256" key="2">
    <source>
        <dbReference type="ARBA" id="ARBA00022552"/>
    </source>
</evidence>
<dbReference type="PANTHER" id="PTHR12221:SF6">
    <property type="entry name" value="PESCADILLO HOMOLOG"/>
    <property type="match status" value="1"/>
</dbReference>